<dbReference type="AlphaFoldDB" id="A0A1X7KAK4"/>
<dbReference type="EMBL" id="FXBB01000023">
    <property type="protein sequence ID" value="SMG37376.1"/>
    <property type="molecule type" value="Genomic_DNA"/>
</dbReference>
<reference evidence="3" key="1">
    <citation type="submission" date="2017-04" db="EMBL/GenBank/DDBJ databases">
        <authorList>
            <person name="Varghese N."/>
            <person name="Submissions S."/>
        </authorList>
    </citation>
    <scope>NUCLEOTIDE SEQUENCE [LARGE SCALE GENOMIC DNA]</scope>
    <source>
        <strain evidence="3">USBA 82</strain>
    </source>
</reference>
<keyword evidence="3" id="KW-1185">Reference proteome</keyword>
<name>A0A1X7KAK4_9BACT</name>
<proteinExistence type="predicted"/>
<feature type="domain" description="Amidohydrolase 3" evidence="1">
    <location>
        <begin position="398"/>
        <end position="507"/>
    </location>
</feature>
<gene>
    <name evidence="2" type="ORF">SAMN06275492_12322</name>
</gene>
<dbReference type="InterPro" id="IPR032466">
    <property type="entry name" value="Metal_Hydrolase"/>
</dbReference>
<dbReference type="CDD" id="cd01297">
    <property type="entry name" value="D-aminoacylase"/>
    <property type="match status" value="1"/>
</dbReference>
<dbReference type="OrthoDB" id="9775607at2"/>
<dbReference type="STRING" id="561720.SAMN06275492_12322"/>
<dbReference type="PANTHER" id="PTHR11647:SF1">
    <property type="entry name" value="COLLAPSIN RESPONSE MEDIATOR PROTEIN"/>
    <property type="match status" value="1"/>
</dbReference>
<sequence>MFDVVFNGAFIVDGLGSDPFRADVAILGGEIAAIGHDLGSSREIVDIDGLHLVPGFVDIHGHSELRAMVDPGLYPKLLQGYTTELGGNCGVGLAPVRHEGRVDLAKEVSGILGLGPQDWPWSSFPELLDHLGSMNFGLDLGLLVPHGPLRRFVMGERSCQSATAEDLSQMAMLLDQAIEAGAFGLSTGLFYDPCCYCDGRELEALFSVVAARGGLVSVHQRSEGDGILDSLEEILSPAERTGARLQISHLKIGGRRNAHKLEAVLGRIGSAVDSGVDVAFDQYPYSAGSTSLYSLLPPRWMGLDFSLLRRSLCDKVDRSIIKEEMENPDGWDGVHSLVGWGGIYLTSAQREEHRPYLGKSLEEIGRMRGEDPFDSFFYLLSEEGKALTMIDFITSDEMVEGIMAHPLQMFGTDGLYSPCPHPRTFGCSYRVLGDYVKGGKLSLPEAVNKLSSRPATRMGLSDRGTIQVGKKADLVALDMDAMANMADYGHPDRIGEGIPFVWVGGKLSVRDKTVVGLGGRLLRR</sequence>
<dbReference type="Proteomes" id="UP000193355">
    <property type="component" value="Unassembled WGS sequence"/>
</dbReference>
<accession>A0A1X7KAK4</accession>
<evidence type="ECO:0000259" key="1">
    <source>
        <dbReference type="Pfam" id="PF07969"/>
    </source>
</evidence>
<evidence type="ECO:0000313" key="2">
    <source>
        <dbReference type="EMBL" id="SMG37376.1"/>
    </source>
</evidence>
<dbReference type="InterPro" id="IPR011059">
    <property type="entry name" value="Metal-dep_hydrolase_composite"/>
</dbReference>
<dbReference type="Pfam" id="PF07969">
    <property type="entry name" value="Amidohydro_3"/>
    <property type="match status" value="2"/>
</dbReference>
<dbReference type="Gene3D" id="3.20.20.140">
    <property type="entry name" value="Metal-dependent hydrolases"/>
    <property type="match status" value="2"/>
</dbReference>
<evidence type="ECO:0000313" key="3">
    <source>
        <dbReference type="Proteomes" id="UP000193355"/>
    </source>
</evidence>
<dbReference type="SUPFAM" id="SSF51556">
    <property type="entry name" value="Metallo-dependent hydrolases"/>
    <property type="match status" value="1"/>
</dbReference>
<feature type="domain" description="Amidohydrolase 3" evidence="1">
    <location>
        <begin position="43"/>
        <end position="254"/>
    </location>
</feature>
<dbReference type="SUPFAM" id="SSF51338">
    <property type="entry name" value="Composite domain of metallo-dependent hydrolases"/>
    <property type="match status" value="1"/>
</dbReference>
<dbReference type="PANTHER" id="PTHR11647">
    <property type="entry name" value="HYDRANTOINASE/DIHYDROPYRIMIDINASE FAMILY MEMBER"/>
    <property type="match status" value="1"/>
</dbReference>
<organism evidence="2 3">
    <name type="scientific">Dethiosulfovibrio salsuginis</name>
    <dbReference type="NCBI Taxonomy" id="561720"/>
    <lineage>
        <taxon>Bacteria</taxon>
        <taxon>Thermotogati</taxon>
        <taxon>Synergistota</taxon>
        <taxon>Synergistia</taxon>
        <taxon>Synergistales</taxon>
        <taxon>Dethiosulfovibrionaceae</taxon>
        <taxon>Dethiosulfovibrio</taxon>
    </lineage>
</organism>
<dbReference type="InterPro" id="IPR013108">
    <property type="entry name" value="Amidohydro_3"/>
</dbReference>
<dbReference type="GO" id="GO:0005829">
    <property type="term" value="C:cytosol"/>
    <property type="evidence" value="ECO:0007669"/>
    <property type="project" value="TreeGrafter"/>
</dbReference>
<dbReference type="InterPro" id="IPR050378">
    <property type="entry name" value="Metallo-dep_Hydrolases_sf"/>
</dbReference>
<protein>
    <submittedName>
        <fullName evidence="2">N-acyl-D-amino-acid deacylase</fullName>
    </submittedName>
</protein>
<dbReference type="RefSeq" id="WP_085545013.1">
    <property type="nucleotide sequence ID" value="NZ_FXBB01000023.1"/>
</dbReference>
<dbReference type="GO" id="GO:0016812">
    <property type="term" value="F:hydrolase activity, acting on carbon-nitrogen (but not peptide) bonds, in cyclic amides"/>
    <property type="evidence" value="ECO:0007669"/>
    <property type="project" value="TreeGrafter"/>
</dbReference>